<dbReference type="Proteomes" id="UP000823046">
    <property type="component" value="Unassembled WGS sequence"/>
</dbReference>
<evidence type="ECO:0000256" key="2">
    <source>
        <dbReference type="ARBA" id="ARBA00023004"/>
    </source>
</evidence>
<dbReference type="SUPFAM" id="SSF52833">
    <property type="entry name" value="Thioredoxin-like"/>
    <property type="match status" value="2"/>
</dbReference>
<dbReference type="InterPro" id="IPR033658">
    <property type="entry name" value="GRX_PICOT-like"/>
</dbReference>
<sequence length="301" mass="34041">MALEITSTEEWAQKLRNTPGRAACIVHAEWHPPSRQILQLTEPLSKDGLLIGKLEGSHPPKFLSALSDWQTSEEQFKKALTDLIQSEPVMLFMKGSKTKPFCRFSRAAINLLNELDVQYGTFDVFSDENIRAGLKTFSQWPTFPQLYVNGEFVGGVDIMNEMYETGSLAEIFPAKCMPETEQRIDSNELDRLIKSEPIMLFMKGTPSNPECGFSKQLVQILEMAQLKYGYYNILSNKAVREALKLYQNWPTYPQLYAGGTFIGGLDIVKETIDADGIDSFCNELKENCQKLDPVISIRKCT</sequence>
<keyword evidence="6" id="KW-1185">Reference proteome</keyword>
<dbReference type="InterPro" id="IPR002109">
    <property type="entry name" value="Glutaredoxin"/>
</dbReference>
<feature type="domain" description="Glutaredoxin" evidence="4">
    <location>
        <begin position="198"/>
        <end position="262"/>
    </location>
</feature>
<dbReference type="EMBL" id="JADAQX010000026">
    <property type="protein sequence ID" value="KAF8822753.1"/>
    <property type="molecule type" value="Genomic_DNA"/>
</dbReference>
<accession>A0ABQ7JFK7</accession>
<dbReference type="PANTHER" id="PTHR10293">
    <property type="entry name" value="GLUTAREDOXIN FAMILY MEMBER"/>
    <property type="match status" value="1"/>
</dbReference>
<keyword evidence="3" id="KW-0411">Iron-sulfur</keyword>
<proteinExistence type="predicted"/>
<evidence type="ECO:0000313" key="6">
    <source>
        <dbReference type="Proteomes" id="UP000823046"/>
    </source>
</evidence>
<organism evidence="5 6">
    <name type="scientific">Cardiosporidium cionae</name>
    <dbReference type="NCBI Taxonomy" id="476202"/>
    <lineage>
        <taxon>Eukaryota</taxon>
        <taxon>Sar</taxon>
        <taxon>Alveolata</taxon>
        <taxon>Apicomplexa</taxon>
        <taxon>Aconoidasida</taxon>
        <taxon>Nephromycida</taxon>
        <taxon>Cardiosporidium</taxon>
    </lineage>
</organism>
<evidence type="ECO:0000313" key="5">
    <source>
        <dbReference type="EMBL" id="KAF8822753.1"/>
    </source>
</evidence>
<reference evidence="5 6" key="1">
    <citation type="journal article" date="2020" name="bioRxiv">
        <title>Metabolic contributions of an alphaproteobacterial endosymbiont in the apicomplexan Cardiosporidium cionae.</title>
        <authorList>
            <person name="Hunter E.S."/>
            <person name="Paight C.J."/>
            <person name="Lane C.E."/>
        </authorList>
    </citation>
    <scope>NUCLEOTIDE SEQUENCE [LARGE SCALE GENOMIC DNA]</scope>
    <source>
        <strain evidence="5">ESH_2018</strain>
    </source>
</reference>
<dbReference type="InterPro" id="IPR036249">
    <property type="entry name" value="Thioredoxin-like_sf"/>
</dbReference>
<dbReference type="Gene3D" id="3.40.30.10">
    <property type="entry name" value="Glutaredoxin"/>
    <property type="match status" value="2"/>
</dbReference>
<keyword evidence="2" id="KW-0408">Iron</keyword>
<comment type="caution">
    <text evidence="5">The sequence shown here is derived from an EMBL/GenBank/DDBJ whole genome shotgun (WGS) entry which is preliminary data.</text>
</comment>
<dbReference type="Pfam" id="PF00462">
    <property type="entry name" value="Glutaredoxin"/>
    <property type="match status" value="2"/>
</dbReference>
<evidence type="ECO:0000256" key="1">
    <source>
        <dbReference type="ARBA" id="ARBA00022723"/>
    </source>
</evidence>
<dbReference type="NCBIfam" id="TIGR00365">
    <property type="entry name" value="Grx4 family monothiol glutaredoxin"/>
    <property type="match status" value="1"/>
</dbReference>
<dbReference type="CDD" id="cd03028">
    <property type="entry name" value="GRX_PICOT_like"/>
    <property type="match status" value="2"/>
</dbReference>
<evidence type="ECO:0000256" key="3">
    <source>
        <dbReference type="ARBA" id="ARBA00023014"/>
    </source>
</evidence>
<name>A0ABQ7JFK7_9APIC</name>
<keyword evidence="1" id="KW-0479">Metal-binding</keyword>
<evidence type="ECO:0000259" key="4">
    <source>
        <dbReference type="Pfam" id="PF00462"/>
    </source>
</evidence>
<dbReference type="PROSITE" id="PS51354">
    <property type="entry name" value="GLUTAREDOXIN_2"/>
    <property type="match status" value="2"/>
</dbReference>
<gene>
    <name evidence="5" type="ORF">IE077_000397</name>
</gene>
<protein>
    <submittedName>
        <fullName evidence="5">Glutaredoxin-related protein</fullName>
    </submittedName>
</protein>
<dbReference type="InterPro" id="IPR004480">
    <property type="entry name" value="Monothiol_GRX-rel"/>
</dbReference>
<dbReference type="PANTHER" id="PTHR10293:SF73">
    <property type="entry name" value="GLUTAREDOXIN-3"/>
    <property type="match status" value="1"/>
</dbReference>
<feature type="domain" description="Glutaredoxin" evidence="4">
    <location>
        <begin position="89"/>
        <end position="153"/>
    </location>
</feature>